<dbReference type="OrthoDB" id="203908at2759"/>
<dbReference type="Proteomes" id="UP000076738">
    <property type="component" value="Unassembled WGS sequence"/>
</dbReference>
<evidence type="ECO:0000259" key="1">
    <source>
        <dbReference type="SMART" id="SM00829"/>
    </source>
</evidence>
<keyword evidence="3" id="KW-1185">Reference proteome</keyword>
<evidence type="ECO:0000313" key="3">
    <source>
        <dbReference type="Proteomes" id="UP000076738"/>
    </source>
</evidence>
<dbReference type="InterPro" id="IPR011032">
    <property type="entry name" value="GroES-like_sf"/>
</dbReference>
<dbReference type="STRING" id="1330018.A0A167P6V5"/>
<dbReference type="InterPro" id="IPR050700">
    <property type="entry name" value="YIM1/Zinc_Alcohol_DH_Fams"/>
</dbReference>
<name>A0A167P6V5_CALVF</name>
<dbReference type="Gene3D" id="3.90.180.10">
    <property type="entry name" value="Medium-chain alcohol dehydrogenases, catalytic domain"/>
    <property type="match status" value="1"/>
</dbReference>
<dbReference type="GO" id="GO:0016491">
    <property type="term" value="F:oxidoreductase activity"/>
    <property type="evidence" value="ECO:0007669"/>
    <property type="project" value="InterPro"/>
</dbReference>
<dbReference type="Pfam" id="PF00107">
    <property type="entry name" value="ADH_zinc_N"/>
    <property type="match status" value="1"/>
</dbReference>
<organism evidence="2 3">
    <name type="scientific">Calocera viscosa (strain TUFC12733)</name>
    <dbReference type="NCBI Taxonomy" id="1330018"/>
    <lineage>
        <taxon>Eukaryota</taxon>
        <taxon>Fungi</taxon>
        <taxon>Dikarya</taxon>
        <taxon>Basidiomycota</taxon>
        <taxon>Agaricomycotina</taxon>
        <taxon>Dacrymycetes</taxon>
        <taxon>Dacrymycetales</taxon>
        <taxon>Dacrymycetaceae</taxon>
        <taxon>Calocera</taxon>
    </lineage>
</organism>
<dbReference type="SUPFAM" id="SSF51735">
    <property type="entry name" value="NAD(P)-binding Rossmann-fold domains"/>
    <property type="match status" value="1"/>
</dbReference>
<dbReference type="InterPro" id="IPR013154">
    <property type="entry name" value="ADH-like_N"/>
</dbReference>
<feature type="domain" description="Enoyl reductase (ER)" evidence="1">
    <location>
        <begin position="16"/>
        <end position="337"/>
    </location>
</feature>
<evidence type="ECO:0000313" key="2">
    <source>
        <dbReference type="EMBL" id="KZO98472.1"/>
    </source>
</evidence>
<dbReference type="InterPro" id="IPR036291">
    <property type="entry name" value="NAD(P)-bd_dom_sf"/>
</dbReference>
<dbReference type="SUPFAM" id="SSF50129">
    <property type="entry name" value="GroES-like"/>
    <property type="match status" value="1"/>
</dbReference>
<dbReference type="AlphaFoldDB" id="A0A167P6V5"/>
<sequence length="345" mass="37139">MSLPSSMQAITFPHPGPPSVLTAQTLPLPALEGPYDILVRLRACSLNPVDTKARSGAFPCPSVLGFDGAGVVVSSSPQALFKPGEGVMYSGVLGRSGTNAQYSVVDSRIAGLVPDGWEWTDAAALPLVGITAWEMLEGKFGLKPWPEREVEETLVVVNGAGGVGSVATQLARNVFKLKNVVVTASRKETVEWAEANGATLVINHREDIAEQLTAHSHSPSYAFICHSTAYYLPPLCRVMSPWGHIGSIVEDPSVPLPFSSMDAFDRALTFSWEFMFSRPMRGWKVEEQGEILGKLKRAAERGEVRSGVRVRKVLGARALREAHEMVEAGKGVGKIVFDIGESIGE</sequence>
<dbReference type="PANTHER" id="PTHR11695">
    <property type="entry name" value="ALCOHOL DEHYDROGENASE RELATED"/>
    <property type="match status" value="1"/>
</dbReference>
<proteinExistence type="predicted"/>
<gene>
    <name evidence="2" type="ORF">CALVIDRAFT_535114</name>
</gene>
<reference evidence="2 3" key="1">
    <citation type="journal article" date="2016" name="Mol. Biol. Evol.">
        <title>Comparative Genomics of Early-Diverging Mushroom-Forming Fungi Provides Insights into the Origins of Lignocellulose Decay Capabilities.</title>
        <authorList>
            <person name="Nagy L.G."/>
            <person name="Riley R."/>
            <person name="Tritt A."/>
            <person name="Adam C."/>
            <person name="Daum C."/>
            <person name="Floudas D."/>
            <person name="Sun H."/>
            <person name="Yadav J.S."/>
            <person name="Pangilinan J."/>
            <person name="Larsson K.H."/>
            <person name="Matsuura K."/>
            <person name="Barry K."/>
            <person name="Labutti K."/>
            <person name="Kuo R."/>
            <person name="Ohm R.A."/>
            <person name="Bhattacharya S.S."/>
            <person name="Shirouzu T."/>
            <person name="Yoshinaga Y."/>
            <person name="Martin F.M."/>
            <person name="Grigoriev I.V."/>
            <person name="Hibbett D.S."/>
        </authorList>
    </citation>
    <scope>NUCLEOTIDE SEQUENCE [LARGE SCALE GENOMIC DNA]</scope>
    <source>
        <strain evidence="2 3">TUFC12733</strain>
    </source>
</reference>
<dbReference type="Gene3D" id="3.40.50.720">
    <property type="entry name" value="NAD(P)-binding Rossmann-like Domain"/>
    <property type="match status" value="1"/>
</dbReference>
<protein>
    <submittedName>
        <fullName evidence="2">GroES-like protein</fullName>
    </submittedName>
</protein>
<dbReference type="EMBL" id="KV417275">
    <property type="protein sequence ID" value="KZO98472.1"/>
    <property type="molecule type" value="Genomic_DNA"/>
</dbReference>
<dbReference type="InterPro" id="IPR013149">
    <property type="entry name" value="ADH-like_C"/>
</dbReference>
<dbReference type="Pfam" id="PF08240">
    <property type="entry name" value="ADH_N"/>
    <property type="match status" value="1"/>
</dbReference>
<dbReference type="PANTHER" id="PTHR11695:SF294">
    <property type="entry name" value="RETICULON-4-INTERACTING PROTEIN 1, MITOCHONDRIAL"/>
    <property type="match status" value="1"/>
</dbReference>
<accession>A0A167P6V5</accession>
<dbReference type="InterPro" id="IPR020843">
    <property type="entry name" value="ER"/>
</dbReference>
<dbReference type="SMART" id="SM00829">
    <property type="entry name" value="PKS_ER"/>
    <property type="match status" value="1"/>
</dbReference>